<gene>
    <name evidence="1" type="ORF">LCGC14_2903570</name>
</gene>
<evidence type="ECO:0000313" key="1">
    <source>
        <dbReference type="EMBL" id="KKK72468.1"/>
    </source>
</evidence>
<reference evidence="1" key="1">
    <citation type="journal article" date="2015" name="Nature">
        <title>Complex archaea that bridge the gap between prokaryotes and eukaryotes.</title>
        <authorList>
            <person name="Spang A."/>
            <person name="Saw J.H."/>
            <person name="Jorgensen S.L."/>
            <person name="Zaremba-Niedzwiedzka K."/>
            <person name="Martijn J."/>
            <person name="Lind A.E."/>
            <person name="van Eijk R."/>
            <person name="Schleper C."/>
            <person name="Guy L."/>
            <person name="Ettema T.J."/>
        </authorList>
    </citation>
    <scope>NUCLEOTIDE SEQUENCE</scope>
</reference>
<protein>
    <submittedName>
        <fullName evidence="1">Uncharacterized protein</fullName>
    </submittedName>
</protein>
<organism evidence="1">
    <name type="scientific">marine sediment metagenome</name>
    <dbReference type="NCBI Taxonomy" id="412755"/>
    <lineage>
        <taxon>unclassified sequences</taxon>
        <taxon>metagenomes</taxon>
        <taxon>ecological metagenomes</taxon>
    </lineage>
</organism>
<accession>A0A0F8XU68</accession>
<sequence length="290" mass="31471">MPNVLLTIGMRTKEALRIFENNLNFAKYVSREYDDKFAKKDAKIGNTLDIRKPPRFTVSSGQALDLQDVTETFVTLTLDSQRHVDVVFGSQELLLDINAFAKKFLNARVSALANQVDVDGLLLYRDIYNAIGAPGTVPATRLLYLQAGQRLNEEAAPDGDERSMIVSPAMEATIVNTDAALFNPSKGLSDQYTYGKKGHALGFRFSMDQNVAPHTVGPLGGTPLVNGASQTGTSLVTEAWTSSAASRLLRGDIFTIADVYAVNPQNRQSTGTLRQFVCTGDKSSDSSGNL</sequence>
<dbReference type="EMBL" id="LAZR01057242">
    <property type="protein sequence ID" value="KKK72468.1"/>
    <property type="molecule type" value="Genomic_DNA"/>
</dbReference>
<proteinExistence type="predicted"/>
<feature type="non-terminal residue" evidence="1">
    <location>
        <position position="290"/>
    </location>
</feature>
<dbReference type="Gene3D" id="2.40.30.240">
    <property type="match status" value="1"/>
</dbReference>
<name>A0A0F8XU68_9ZZZZ</name>
<comment type="caution">
    <text evidence="1">The sequence shown here is derived from an EMBL/GenBank/DDBJ whole genome shotgun (WGS) entry which is preliminary data.</text>
</comment>
<dbReference type="AlphaFoldDB" id="A0A0F8XU68"/>